<proteinExistence type="predicted"/>
<keyword evidence="1" id="KW-0472">Membrane</keyword>
<accession>A0A240EG33</accession>
<keyword evidence="1" id="KW-1133">Transmembrane helix</keyword>
<dbReference type="Proteomes" id="UP000219336">
    <property type="component" value="Unassembled WGS sequence"/>
</dbReference>
<dbReference type="AlphaFoldDB" id="A0A240EG33"/>
<evidence type="ECO:0008006" key="4">
    <source>
        <dbReference type="Google" id="ProtNLM"/>
    </source>
</evidence>
<dbReference type="EMBL" id="OANU01000006">
    <property type="protein sequence ID" value="SNX47233.1"/>
    <property type="molecule type" value="Genomic_DNA"/>
</dbReference>
<gene>
    <name evidence="2" type="ORF">VTH8203_00834</name>
</gene>
<feature type="transmembrane region" description="Helical" evidence="1">
    <location>
        <begin position="162"/>
        <end position="180"/>
    </location>
</feature>
<sequence length="390" mass="44585">MLNIKVQVVKLVKGGEKESLSRMRQALPSRYDYVITTEENLIRYSGNETGVVVAQLYADQIKKEYSESLIDGNYYQLLSEHIGTFTLITVKNWIVSRIEVVLEEQIEDMSLMTWPIFSTVKSIDIHRPQNEILALEPLCDDVLSTTLHQLTDQREAQRKKQIVIACVVATFACLLTIFWPEPKVAEKAPPPPPKVLTVELDRHHQYKKSVENGIEYHNIHQSLLAMALTAFKLPNGWKIETITLANNQLIGRIDNFNGQTQQLKEFRKQDANGDFIQIDGQSANYSFPIINDDWFRWTQQTADFSSERDAFMDEMILLGGKIKSNATETYAQYSQQTINVTMEDVSVAYLDLFASSMYDRPIFIQEFTVRPMADSLGLISIDMTVKIVGR</sequence>
<evidence type="ECO:0000313" key="2">
    <source>
        <dbReference type="EMBL" id="SNX47233.1"/>
    </source>
</evidence>
<dbReference type="OrthoDB" id="9828335at2"/>
<keyword evidence="1" id="KW-0812">Transmembrane</keyword>
<reference evidence="3" key="1">
    <citation type="submission" date="2016-06" db="EMBL/GenBank/DDBJ databases">
        <authorList>
            <person name="Rodrigo-Torres L."/>
            <person name="Arahal R.D."/>
            <person name="Lucena T."/>
        </authorList>
    </citation>
    <scope>NUCLEOTIDE SEQUENCE [LARGE SCALE GENOMIC DNA]</scope>
    <source>
        <strain evidence="3">CECT8203</strain>
    </source>
</reference>
<evidence type="ECO:0000256" key="1">
    <source>
        <dbReference type="SAM" id="Phobius"/>
    </source>
</evidence>
<keyword evidence="3" id="KW-1185">Reference proteome</keyword>
<protein>
    <recommendedName>
        <fullName evidence="4">Pilin accessory protein (PilO)</fullName>
    </recommendedName>
</protein>
<organism evidence="2 3">
    <name type="scientific">Vibrio thalassae</name>
    <dbReference type="NCBI Taxonomy" id="1243014"/>
    <lineage>
        <taxon>Bacteria</taxon>
        <taxon>Pseudomonadati</taxon>
        <taxon>Pseudomonadota</taxon>
        <taxon>Gammaproteobacteria</taxon>
        <taxon>Vibrionales</taxon>
        <taxon>Vibrionaceae</taxon>
        <taxon>Vibrio</taxon>
    </lineage>
</organism>
<name>A0A240EG33_9VIBR</name>
<evidence type="ECO:0000313" key="3">
    <source>
        <dbReference type="Proteomes" id="UP000219336"/>
    </source>
</evidence>
<dbReference type="RefSeq" id="WP_096992525.1">
    <property type="nucleotide sequence ID" value="NZ_JBHSII010000006.1"/>
</dbReference>